<protein>
    <submittedName>
        <fullName evidence="9">Uncharacterized protein</fullName>
    </submittedName>
</protein>
<dbReference type="Pfam" id="PF00097">
    <property type="entry name" value="zf-C3HC4"/>
    <property type="match status" value="1"/>
</dbReference>
<keyword evidence="3 5" id="KW-0863">Zinc-finger</keyword>
<dbReference type="SMART" id="SM00184">
    <property type="entry name" value="RING"/>
    <property type="match status" value="1"/>
</dbReference>
<dbReference type="STRING" id="372326.A0A1V4K4Z7"/>
<dbReference type="SUPFAM" id="SSF57850">
    <property type="entry name" value="RING/U-box"/>
    <property type="match status" value="1"/>
</dbReference>
<dbReference type="PANTHER" id="PTHR24103">
    <property type="entry name" value="E3 UBIQUITIN-PROTEIN LIGASE TRIM"/>
    <property type="match status" value="1"/>
</dbReference>
<feature type="domain" description="B box-type" evidence="8">
    <location>
        <begin position="77"/>
        <end position="118"/>
    </location>
</feature>
<feature type="compositionally biased region" description="Basic and acidic residues" evidence="6">
    <location>
        <begin position="62"/>
        <end position="81"/>
    </location>
</feature>
<dbReference type="Gene3D" id="3.30.160.60">
    <property type="entry name" value="Classic Zinc Finger"/>
    <property type="match status" value="1"/>
</dbReference>
<proteinExistence type="inferred from homology"/>
<comment type="similarity">
    <text evidence="1">Belongs to the TRIM/RBCC family.</text>
</comment>
<dbReference type="EMBL" id="LSYS01004492">
    <property type="protein sequence ID" value="OPJ79461.1"/>
    <property type="molecule type" value="Genomic_DNA"/>
</dbReference>
<evidence type="ECO:0000313" key="9">
    <source>
        <dbReference type="EMBL" id="OPJ79461.1"/>
    </source>
</evidence>
<dbReference type="AlphaFoldDB" id="A0A1V4K4Z7"/>
<dbReference type="Proteomes" id="UP000190648">
    <property type="component" value="Unassembled WGS sequence"/>
</dbReference>
<organism evidence="9 10">
    <name type="scientific">Patagioenas fasciata monilis</name>
    <dbReference type="NCBI Taxonomy" id="372326"/>
    <lineage>
        <taxon>Eukaryota</taxon>
        <taxon>Metazoa</taxon>
        <taxon>Chordata</taxon>
        <taxon>Craniata</taxon>
        <taxon>Vertebrata</taxon>
        <taxon>Euteleostomi</taxon>
        <taxon>Archelosauria</taxon>
        <taxon>Archosauria</taxon>
        <taxon>Dinosauria</taxon>
        <taxon>Saurischia</taxon>
        <taxon>Theropoda</taxon>
        <taxon>Coelurosauria</taxon>
        <taxon>Aves</taxon>
        <taxon>Neognathae</taxon>
        <taxon>Neoaves</taxon>
        <taxon>Columbimorphae</taxon>
        <taxon>Columbiformes</taxon>
        <taxon>Columbidae</taxon>
        <taxon>Patagioenas</taxon>
    </lineage>
</organism>
<evidence type="ECO:0000259" key="7">
    <source>
        <dbReference type="PROSITE" id="PS50089"/>
    </source>
</evidence>
<evidence type="ECO:0000259" key="8">
    <source>
        <dbReference type="PROSITE" id="PS50119"/>
    </source>
</evidence>
<sequence length="279" mass="31885">MATRRRCKKTPCSLCREPFKSLLFFQGCGHGICSSCTSRLRLGVPKTCPQCLLVPPGDSDGEERTSGRGDGDRQAVKPPKRCPEHGEALELFCREEGRPMCQRCAVSPAHRAHLAVPIEEAAEEHKAKLEVVVKLLQEHKLDLQSWMSQEEKKLEEWKGKTSRESEKLEKEFEKLHDFLYEEEEKLQQRLKGEKKATATKLRSNITQMTEQSQELGLLIHKINRRRQQPPLGLLKDVEKLLSRSQNIHVWKPDVVPIDLQGAYDTPTSCIFGFLDQYKG</sequence>
<gene>
    <name evidence="9" type="ORF">AV530_008842</name>
</gene>
<dbReference type="InterPro" id="IPR001841">
    <property type="entry name" value="Znf_RING"/>
</dbReference>
<comment type="caution">
    <text evidence="9">The sequence shown here is derived from an EMBL/GenBank/DDBJ whole genome shotgun (WGS) entry which is preliminary data.</text>
</comment>
<keyword evidence="2" id="KW-0479">Metal-binding</keyword>
<evidence type="ECO:0000256" key="2">
    <source>
        <dbReference type="ARBA" id="ARBA00022723"/>
    </source>
</evidence>
<dbReference type="Pfam" id="PF00643">
    <property type="entry name" value="zf-B_box"/>
    <property type="match status" value="1"/>
</dbReference>
<dbReference type="InterPro" id="IPR000315">
    <property type="entry name" value="Znf_B-box"/>
</dbReference>
<name>A0A1V4K4Z7_PATFA</name>
<evidence type="ECO:0000256" key="1">
    <source>
        <dbReference type="ARBA" id="ARBA00008518"/>
    </source>
</evidence>
<reference evidence="9 10" key="1">
    <citation type="submission" date="2016-02" db="EMBL/GenBank/DDBJ databases">
        <title>Band-tailed pigeon sequencing and assembly.</title>
        <authorList>
            <person name="Soares A.E."/>
            <person name="Novak B.J."/>
            <person name="Rice E.S."/>
            <person name="O'Connell B."/>
            <person name="Chang D."/>
            <person name="Weber S."/>
            <person name="Shapiro B."/>
        </authorList>
    </citation>
    <scope>NUCLEOTIDE SEQUENCE [LARGE SCALE GENOMIC DNA]</scope>
    <source>
        <strain evidence="9">BTP2013</strain>
        <tissue evidence="9">Blood</tissue>
    </source>
</reference>
<evidence type="ECO:0000256" key="6">
    <source>
        <dbReference type="SAM" id="MobiDB-lite"/>
    </source>
</evidence>
<dbReference type="InterPro" id="IPR050143">
    <property type="entry name" value="TRIM/RBCC"/>
</dbReference>
<dbReference type="OrthoDB" id="9049620at2759"/>
<evidence type="ECO:0000256" key="5">
    <source>
        <dbReference type="PROSITE-ProRule" id="PRU00024"/>
    </source>
</evidence>
<dbReference type="PROSITE" id="PS50119">
    <property type="entry name" value="ZF_BBOX"/>
    <property type="match status" value="1"/>
</dbReference>
<feature type="region of interest" description="Disordered" evidence="6">
    <location>
        <begin position="58"/>
        <end position="81"/>
    </location>
</feature>
<evidence type="ECO:0000256" key="4">
    <source>
        <dbReference type="ARBA" id="ARBA00022833"/>
    </source>
</evidence>
<dbReference type="InterPro" id="IPR018957">
    <property type="entry name" value="Znf_C3HC4_RING-type"/>
</dbReference>
<dbReference type="SMART" id="SM00336">
    <property type="entry name" value="BBOX"/>
    <property type="match status" value="1"/>
</dbReference>
<keyword evidence="4" id="KW-0862">Zinc</keyword>
<dbReference type="GO" id="GO:0008270">
    <property type="term" value="F:zinc ion binding"/>
    <property type="evidence" value="ECO:0007669"/>
    <property type="project" value="UniProtKB-KW"/>
</dbReference>
<dbReference type="SUPFAM" id="SSF57845">
    <property type="entry name" value="B-box zinc-binding domain"/>
    <property type="match status" value="1"/>
</dbReference>
<keyword evidence="10" id="KW-1185">Reference proteome</keyword>
<evidence type="ECO:0000313" key="10">
    <source>
        <dbReference type="Proteomes" id="UP000190648"/>
    </source>
</evidence>
<dbReference type="PROSITE" id="PS50089">
    <property type="entry name" value="ZF_RING_2"/>
    <property type="match status" value="1"/>
</dbReference>
<feature type="domain" description="RING-type" evidence="7">
    <location>
        <begin position="12"/>
        <end position="51"/>
    </location>
</feature>
<accession>A0A1V4K4Z7</accession>
<evidence type="ECO:0000256" key="3">
    <source>
        <dbReference type="ARBA" id="ARBA00022771"/>
    </source>
</evidence>